<gene>
    <name evidence="4" type="ORF">KAK11_09040</name>
</gene>
<dbReference type="Gene3D" id="3.40.50.12780">
    <property type="entry name" value="N-terminal domain of ligase-like"/>
    <property type="match status" value="1"/>
</dbReference>
<evidence type="ECO:0000313" key="4">
    <source>
        <dbReference type="EMBL" id="MBQ0935469.1"/>
    </source>
</evidence>
<evidence type="ECO:0000256" key="2">
    <source>
        <dbReference type="ARBA" id="ARBA00022598"/>
    </source>
</evidence>
<reference evidence="4 5" key="1">
    <citation type="submission" date="2021-04" db="EMBL/GenBank/DDBJ databases">
        <title>The genome sequence of type strain Ideonella paludis KCTC 32238.</title>
        <authorList>
            <person name="Liu Y."/>
        </authorList>
    </citation>
    <scope>NUCLEOTIDE SEQUENCE [LARGE SCALE GENOMIC DNA]</scope>
    <source>
        <strain evidence="4 5">KCTC 32238</strain>
    </source>
</reference>
<evidence type="ECO:0000259" key="3">
    <source>
        <dbReference type="Pfam" id="PF00501"/>
    </source>
</evidence>
<dbReference type="PANTHER" id="PTHR43201:SF5">
    <property type="entry name" value="MEDIUM-CHAIN ACYL-COA LIGASE ACSF2, MITOCHONDRIAL"/>
    <property type="match status" value="1"/>
</dbReference>
<sequence length="607" mass="65504">METTVTTNFFDDPRMLAPRATTKLDLAGGGFVLRSPEPLAPFARCTGEWLERWAQETPDAPAFAERDAAAPGGWQRLTWRQTRERVGAVAQGLLDLNLPPGQPVVILSDNSLDHLILVLAAQHIGRPACTVSSGYCRLAQGDFSRIHGILHALGPALVYASDAAVYAPAMERLGLHPAVVFSKGAEGVPGALSFAQLSSAVETPAVMQAFAAITPDTHAKYLLTSGSTGTPKVVINTQRMLCANQQQLAQVCRFFEAEPPVLVDWLPWSHTFGGNHNIGIVMRNGGQMVIDTGKPLPGAIEATVANLREVQPTAYFNVPKGYDMLLPYLEGDEALARNFFGRLKMLFYAGAGMPQTTWARLEKVAAQVRTERLWMTTSWGATETAPAITLPNWALDRAGVIGVPLPGIDLKFVPNAGKLEMRVRGPNVFPGYRGNEQATRDAFDEEGFYKIGDAGFLQDEADPTQGVVFNGRVAEDFKLTTGTWVSVGTLRVKVVAAMAPYAQDVVITGHDRAEVGALVFLSEDGRKATAEALHTRLREALADLKAHAGASSSQSPLRAWVLPDMPNMAQGEITDKGYINQRAVLSLRADVVAALYGSEPALQRITL</sequence>
<evidence type="ECO:0000256" key="1">
    <source>
        <dbReference type="ARBA" id="ARBA00006432"/>
    </source>
</evidence>
<dbReference type="InterPro" id="IPR000873">
    <property type="entry name" value="AMP-dep_synth/lig_dom"/>
</dbReference>
<dbReference type="RefSeq" id="WP_210808451.1">
    <property type="nucleotide sequence ID" value="NZ_JAGQDG010000003.1"/>
</dbReference>
<dbReference type="SUPFAM" id="SSF56801">
    <property type="entry name" value="Acetyl-CoA synthetase-like"/>
    <property type="match status" value="1"/>
</dbReference>
<proteinExistence type="inferred from homology"/>
<dbReference type="Pfam" id="PF23562">
    <property type="entry name" value="AMP-binding_C_3"/>
    <property type="match status" value="1"/>
</dbReference>
<feature type="domain" description="AMP-dependent synthetase/ligase" evidence="3">
    <location>
        <begin position="50"/>
        <end position="432"/>
    </location>
</feature>
<comment type="caution">
    <text evidence="4">The sequence shown here is derived from an EMBL/GenBank/DDBJ whole genome shotgun (WGS) entry which is preliminary data.</text>
</comment>
<dbReference type="InterPro" id="IPR042099">
    <property type="entry name" value="ANL_N_sf"/>
</dbReference>
<keyword evidence="5" id="KW-1185">Reference proteome</keyword>
<keyword evidence="2" id="KW-0436">Ligase</keyword>
<name>A0ABS5DWE2_9BURK</name>
<evidence type="ECO:0000313" key="5">
    <source>
        <dbReference type="Proteomes" id="UP000672097"/>
    </source>
</evidence>
<comment type="similarity">
    <text evidence="1">Belongs to the ATP-dependent AMP-binding enzyme family.</text>
</comment>
<accession>A0ABS5DWE2</accession>
<dbReference type="Proteomes" id="UP000672097">
    <property type="component" value="Unassembled WGS sequence"/>
</dbReference>
<dbReference type="PANTHER" id="PTHR43201">
    <property type="entry name" value="ACYL-COA SYNTHETASE"/>
    <property type="match status" value="1"/>
</dbReference>
<dbReference type="EMBL" id="JAGQDG010000003">
    <property type="protein sequence ID" value="MBQ0935469.1"/>
    <property type="molecule type" value="Genomic_DNA"/>
</dbReference>
<protein>
    <submittedName>
        <fullName evidence="4">Feruloyl-CoA synthase</fullName>
    </submittedName>
</protein>
<dbReference type="InterPro" id="IPR020845">
    <property type="entry name" value="AMP-binding_CS"/>
</dbReference>
<dbReference type="Pfam" id="PF00501">
    <property type="entry name" value="AMP-binding"/>
    <property type="match status" value="1"/>
</dbReference>
<dbReference type="PROSITE" id="PS00455">
    <property type="entry name" value="AMP_BINDING"/>
    <property type="match status" value="1"/>
</dbReference>
<organism evidence="4 5">
    <name type="scientific">Ideonella paludis</name>
    <dbReference type="NCBI Taxonomy" id="1233411"/>
    <lineage>
        <taxon>Bacteria</taxon>
        <taxon>Pseudomonadati</taxon>
        <taxon>Pseudomonadota</taxon>
        <taxon>Betaproteobacteria</taxon>
        <taxon>Burkholderiales</taxon>
        <taxon>Sphaerotilaceae</taxon>
        <taxon>Ideonella</taxon>
    </lineage>
</organism>